<dbReference type="Proteomes" id="UP000289465">
    <property type="component" value="Unassembled WGS sequence"/>
</dbReference>
<organism evidence="2 3">
    <name type="scientific">Achromobacter veterisilvae</name>
    <dbReference type="NCBI Taxonomy" id="2069367"/>
    <lineage>
        <taxon>Bacteria</taxon>
        <taxon>Pseudomonadati</taxon>
        <taxon>Pseudomonadota</taxon>
        <taxon>Betaproteobacteria</taxon>
        <taxon>Burkholderiales</taxon>
        <taxon>Alcaligenaceae</taxon>
        <taxon>Achromobacter</taxon>
    </lineage>
</organism>
<evidence type="ECO:0000313" key="2">
    <source>
        <dbReference type="EMBL" id="SSW69716.1"/>
    </source>
</evidence>
<protein>
    <submittedName>
        <fullName evidence="2">Uncharacterized protein</fullName>
    </submittedName>
</protein>
<sequence length="411" mass="46008">MNASALVVTPKTFVMRASVLYALLGLVQLLHITVIADFDIRSLLVWEGTVILGTTLLLLIYLRMGGGVEWPMFNVRIFKWLFLIAASVTLVCSRAPYIFVYLEKGLYLTRLDASVGGGGWYSAFSILFYPLCILLAFIDIPRKKYYGYVALMLVVVAVDFIIIGTRNAPLFVLLFHLLMLRIRFFRFGPICMMAGLMVLMVVLVDYQTRGRSLDVMTVGWDWGATIKYSWIFDNMPARSDVVSSVEEMFPSLLPMIYLTQYLTHSMAEFGAVLSDASLHILGSALYFEDQVCLVLGCNRQAIQEAIQGINPRAGTYQTLYASLLLDFGFGGALILILLLLIYLLSGKINNLASGFVVYMVMVVLVSGIDNYIYNGLGVWRFGIFIVLWYVLSRHSTLLAAYSRPSGKPSSY</sequence>
<feature type="transmembrane region" description="Helical" evidence="1">
    <location>
        <begin position="319"/>
        <end position="342"/>
    </location>
</feature>
<dbReference type="RefSeq" id="WP_129242330.1">
    <property type="nucleotide sequence ID" value="NZ_UFQC01000019.1"/>
</dbReference>
<evidence type="ECO:0000256" key="1">
    <source>
        <dbReference type="SAM" id="Phobius"/>
    </source>
</evidence>
<reference evidence="2 3" key="1">
    <citation type="submission" date="2018-07" db="EMBL/GenBank/DDBJ databases">
        <authorList>
            <person name="Peeters C."/>
        </authorList>
    </citation>
    <scope>NUCLEOTIDE SEQUENCE [LARGE SCALE GENOMIC DNA]</scope>
    <source>
        <strain evidence="2 3">LMG 30378</strain>
    </source>
</reference>
<name>A0A446CP19_9BURK</name>
<feature type="transmembrane region" description="Helical" evidence="1">
    <location>
        <begin position="119"/>
        <end position="138"/>
    </location>
</feature>
<proteinExistence type="predicted"/>
<gene>
    <name evidence="2" type="ORF">AVE30378_03681</name>
</gene>
<feature type="transmembrane region" description="Helical" evidence="1">
    <location>
        <begin position="19"/>
        <end position="38"/>
    </location>
</feature>
<dbReference type="OrthoDB" id="9849919at2"/>
<keyword evidence="1" id="KW-0812">Transmembrane</keyword>
<feature type="transmembrane region" description="Helical" evidence="1">
    <location>
        <begin position="77"/>
        <end position="99"/>
    </location>
</feature>
<keyword evidence="1" id="KW-0472">Membrane</keyword>
<accession>A0A446CP19</accession>
<dbReference type="EMBL" id="UFQC01000019">
    <property type="protein sequence ID" value="SSW69716.1"/>
    <property type="molecule type" value="Genomic_DNA"/>
</dbReference>
<feature type="transmembrane region" description="Helical" evidence="1">
    <location>
        <begin position="372"/>
        <end position="391"/>
    </location>
</feature>
<dbReference type="AlphaFoldDB" id="A0A446CP19"/>
<feature type="transmembrane region" description="Helical" evidence="1">
    <location>
        <begin position="348"/>
        <end position="365"/>
    </location>
</feature>
<feature type="transmembrane region" description="Helical" evidence="1">
    <location>
        <begin position="145"/>
        <end position="164"/>
    </location>
</feature>
<feature type="transmembrane region" description="Helical" evidence="1">
    <location>
        <begin position="184"/>
        <end position="206"/>
    </location>
</feature>
<evidence type="ECO:0000313" key="3">
    <source>
        <dbReference type="Proteomes" id="UP000289465"/>
    </source>
</evidence>
<feature type="transmembrane region" description="Helical" evidence="1">
    <location>
        <begin position="44"/>
        <end position="65"/>
    </location>
</feature>
<keyword evidence="1" id="KW-1133">Transmembrane helix</keyword>